<evidence type="ECO:0000256" key="3">
    <source>
        <dbReference type="SAM" id="SignalP"/>
    </source>
</evidence>
<evidence type="ECO:0000259" key="5">
    <source>
        <dbReference type="Pfam" id="PF25917"/>
    </source>
</evidence>
<dbReference type="Pfam" id="PF25967">
    <property type="entry name" value="RND-MFP_C"/>
    <property type="match status" value="1"/>
</dbReference>
<evidence type="ECO:0000256" key="2">
    <source>
        <dbReference type="ARBA" id="ARBA00009477"/>
    </source>
</evidence>
<evidence type="ECO:0000256" key="1">
    <source>
        <dbReference type="ARBA" id="ARBA00004196"/>
    </source>
</evidence>
<dbReference type="Gene3D" id="2.40.50.100">
    <property type="match status" value="1"/>
</dbReference>
<accession>A0A2U8E5F7</accession>
<dbReference type="Pfam" id="PF25917">
    <property type="entry name" value="BSH_RND"/>
    <property type="match status" value="1"/>
</dbReference>
<organism evidence="8 9">
    <name type="scientific">Ereboglobus luteus</name>
    <dbReference type="NCBI Taxonomy" id="1796921"/>
    <lineage>
        <taxon>Bacteria</taxon>
        <taxon>Pseudomonadati</taxon>
        <taxon>Verrucomicrobiota</taxon>
        <taxon>Opitutia</taxon>
        <taxon>Opitutales</taxon>
        <taxon>Opitutaceae</taxon>
        <taxon>Ereboglobus</taxon>
    </lineage>
</organism>
<dbReference type="Proteomes" id="UP000244896">
    <property type="component" value="Chromosome"/>
</dbReference>
<feature type="domain" description="Multidrug resistance protein MdtA-like C-terminal permuted SH3" evidence="7">
    <location>
        <begin position="318"/>
        <end position="384"/>
    </location>
</feature>
<feature type="domain" description="Multidrug resistance protein MdtA-like alpha-helical hairpin" evidence="4">
    <location>
        <begin position="113"/>
        <end position="183"/>
    </location>
</feature>
<proteinExistence type="inferred from homology"/>
<keyword evidence="9" id="KW-1185">Reference proteome</keyword>
<dbReference type="InterPro" id="IPR058625">
    <property type="entry name" value="MdtA-like_BSH"/>
</dbReference>
<dbReference type="PANTHER" id="PTHR30158">
    <property type="entry name" value="ACRA/E-RELATED COMPONENT OF DRUG EFFLUX TRANSPORTER"/>
    <property type="match status" value="1"/>
</dbReference>
<dbReference type="Pfam" id="PF25876">
    <property type="entry name" value="HH_MFP_RND"/>
    <property type="match status" value="1"/>
</dbReference>
<dbReference type="NCBIfam" id="TIGR01730">
    <property type="entry name" value="RND_mfp"/>
    <property type="match status" value="1"/>
</dbReference>
<sequence>MKPSKNSRDGRSVSRVILPLLAVFVATAFAAGCSKKAQQGGRQMAALEVGVYTVKAEPVTLTRKLPGRTSPYRVAEVRARVNGIVQKRLFKEGTEVKEGQQLYQIDDAPYVATLESAKATLARAQASLVSSQAMADRYSELIKTNSVSKQDYDNVVAQAKAAVADVKAAEAAVTNAEINLSYTKVYSPITGRIGKSEVTEGAYVQAATATLLATVQQLDPIYVDITQPAGQALQLEEYRESGLLQSPKEGFNKAVLHMFTGKKYDKDGTIQFSDISVNPSTSSILLRAEFPNSYKGGVPELLPGLFVHVEIVEGVAPQAILVPQQGVSRNTKGQPIAYVVTKGKDGGDTVELRVLKADRTIGAKWLITDGIKAGEQVVVEGLQYIRQPGIPVKPVPAGQSPGAMPIE</sequence>
<dbReference type="InterPro" id="IPR058626">
    <property type="entry name" value="MdtA-like_b-barrel"/>
</dbReference>
<protein>
    <submittedName>
        <fullName evidence="8">Efflux transporter periplasmic adaptor subunit</fullName>
    </submittedName>
</protein>
<evidence type="ECO:0000259" key="7">
    <source>
        <dbReference type="Pfam" id="PF25967"/>
    </source>
</evidence>
<dbReference type="RefSeq" id="WP_108825810.1">
    <property type="nucleotide sequence ID" value="NZ_CP023004.1"/>
</dbReference>
<dbReference type="KEGG" id="elut:CKA38_12700"/>
<comment type="similarity">
    <text evidence="2">Belongs to the membrane fusion protein (MFP) (TC 8.A.1) family.</text>
</comment>
<dbReference type="GO" id="GO:0005886">
    <property type="term" value="C:plasma membrane"/>
    <property type="evidence" value="ECO:0007669"/>
    <property type="project" value="UniProtKB-SubCell"/>
</dbReference>
<dbReference type="Gene3D" id="2.40.30.170">
    <property type="match status" value="1"/>
</dbReference>
<dbReference type="SUPFAM" id="SSF111369">
    <property type="entry name" value="HlyD-like secretion proteins"/>
    <property type="match status" value="1"/>
</dbReference>
<reference evidence="8 9" key="1">
    <citation type="journal article" date="2018" name="Syst. Appl. Microbiol.">
        <title>Ereboglobus luteus gen. nov. sp. nov. from cockroach guts, and new insights into the oxygen relationship of the genera Opitutus and Didymococcus (Verrucomicrobia: Opitutaceae).</title>
        <authorList>
            <person name="Tegtmeier D."/>
            <person name="Belitz A."/>
            <person name="Radek R."/>
            <person name="Heimerl T."/>
            <person name="Brune A."/>
        </authorList>
    </citation>
    <scope>NUCLEOTIDE SEQUENCE [LARGE SCALE GENOMIC DNA]</scope>
    <source>
        <strain evidence="8 9">Ho45</strain>
    </source>
</reference>
<evidence type="ECO:0000259" key="6">
    <source>
        <dbReference type="Pfam" id="PF25944"/>
    </source>
</evidence>
<gene>
    <name evidence="8" type="ORF">CKA38_12700</name>
</gene>
<dbReference type="OrthoDB" id="9801814at2"/>
<dbReference type="GO" id="GO:0046677">
    <property type="term" value="P:response to antibiotic"/>
    <property type="evidence" value="ECO:0007669"/>
    <property type="project" value="TreeGrafter"/>
</dbReference>
<evidence type="ECO:0000259" key="4">
    <source>
        <dbReference type="Pfam" id="PF25876"/>
    </source>
</evidence>
<name>A0A2U8E5F7_9BACT</name>
<dbReference type="InterPro" id="IPR006143">
    <property type="entry name" value="RND_pump_MFP"/>
</dbReference>
<dbReference type="GO" id="GO:0022857">
    <property type="term" value="F:transmembrane transporter activity"/>
    <property type="evidence" value="ECO:0007669"/>
    <property type="project" value="InterPro"/>
</dbReference>
<dbReference type="AlphaFoldDB" id="A0A2U8E5F7"/>
<dbReference type="Pfam" id="PF25944">
    <property type="entry name" value="Beta-barrel_RND"/>
    <property type="match status" value="1"/>
</dbReference>
<dbReference type="InterPro" id="IPR058624">
    <property type="entry name" value="MdtA-like_HH"/>
</dbReference>
<feature type="domain" description="Multidrug resistance protein MdtA-like barrel-sandwich hybrid" evidence="5">
    <location>
        <begin position="73"/>
        <end position="216"/>
    </location>
</feature>
<feature type="domain" description="Multidrug resistance protein MdtA-like beta-barrel" evidence="6">
    <location>
        <begin position="220"/>
        <end position="314"/>
    </location>
</feature>
<dbReference type="Gene3D" id="1.10.287.470">
    <property type="entry name" value="Helix hairpin bin"/>
    <property type="match status" value="1"/>
</dbReference>
<evidence type="ECO:0000313" key="8">
    <source>
        <dbReference type="EMBL" id="AWI09995.1"/>
    </source>
</evidence>
<dbReference type="InterPro" id="IPR058627">
    <property type="entry name" value="MdtA-like_C"/>
</dbReference>
<dbReference type="Gene3D" id="2.40.420.20">
    <property type="match status" value="1"/>
</dbReference>
<dbReference type="PANTHER" id="PTHR30158:SF3">
    <property type="entry name" value="MULTIDRUG EFFLUX PUMP SUBUNIT ACRA-RELATED"/>
    <property type="match status" value="1"/>
</dbReference>
<dbReference type="EMBL" id="CP023004">
    <property type="protein sequence ID" value="AWI09995.1"/>
    <property type="molecule type" value="Genomic_DNA"/>
</dbReference>
<feature type="signal peptide" evidence="3">
    <location>
        <begin position="1"/>
        <end position="30"/>
    </location>
</feature>
<feature type="chain" id="PRO_5016133493" evidence="3">
    <location>
        <begin position="31"/>
        <end position="407"/>
    </location>
</feature>
<comment type="subcellular location">
    <subcellularLocation>
        <location evidence="1">Cell envelope</location>
    </subcellularLocation>
</comment>
<keyword evidence="3" id="KW-0732">Signal</keyword>
<dbReference type="PROSITE" id="PS51257">
    <property type="entry name" value="PROKAR_LIPOPROTEIN"/>
    <property type="match status" value="1"/>
</dbReference>
<evidence type="ECO:0000313" key="9">
    <source>
        <dbReference type="Proteomes" id="UP000244896"/>
    </source>
</evidence>